<feature type="region of interest" description="Disordered" evidence="1">
    <location>
        <begin position="47"/>
        <end position="88"/>
    </location>
</feature>
<keyword evidence="3" id="KW-1185">Reference proteome</keyword>
<gene>
    <name evidence="2" type="primary">RvY_12570</name>
    <name evidence="2" type="synonym">RvY_12570.3</name>
    <name evidence="2" type="ORF">RvY_12570-3</name>
</gene>
<name>A0A1D1VQE4_RAMVA</name>
<proteinExistence type="predicted"/>
<organism evidence="2 3">
    <name type="scientific">Ramazzottius varieornatus</name>
    <name type="common">Water bear</name>
    <name type="synonym">Tardigrade</name>
    <dbReference type="NCBI Taxonomy" id="947166"/>
    <lineage>
        <taxon>Eukaryota</taxon>
        <taxon>Metazoa</taxon>
        <taxon>Ecdysozoa</taxon>
        <taxon>Tardigrada</taxon>
        <taxon>Eutardigrada</taxon>
        <taxon>Parachela</taxon>
        <taxon>Hypsibioidea</taxon>
        <taxon>Ramazzottiidae</taxon>
        <taxon>Ramazzottius</taxon>
    </lineage>
</organism>
<comment type="caution">
    <text evidence="2">The sequence shown here is derived from an EMBL/GenBank/DDBJ whole genome shotgun (WGS) entry which is preliminary data.</text>
</comment>
<accession>A0A1D1VQE4</accession>
<protein>
    <submittedName>
        <fullName evidence="2">Uncharacterized protein</fullName>
    </submittedName>
</protein>
<dbReference type="Proteomes" id="UP000186922">
    <property type="component" value="Unassembled WGS sequence"/>
</dbReference>
<evidence type="ECO:0000256" key="1">
    <source>
        <dbReference type="SAM" id="MobiDB-lite"/>
    </source>
</evidence>
<evidence type="ECO:0000313" key="3">
    <source>
        <dbReference type="Proteomes" id="UP000186922"/>
    </source>
</evidence>
<sequence>MEMMLASLNNLLKSTGNVKVERVEDLILQEKALTEAILLKQGTLASIRRSGESSGERSLPGSPKGTVDHHPLSDEEDSSFTAGPQRPAFTTLTADDDLLPLCPSQPFMPSLSTPEDEPSISSHIIPVHAYVSAPDVQPTYQEILAEIKGRKKSGSRPPMDPTRRTNNYSILWPNCNSFVICRRCRSSKNETTAEQN</sequence>
<dbReference type="EMBL" id="BDGG01000007">
    <property type="protein sequence ID" value="GAV01938.1"/>
    <property type="molecule type" value="Genomic_DNA"/>
</dbReference>
<evidence type="ECO:0000313" key="2">
    <source>
        <dbReference type="EMBL" id="GAV01938.1"/>
    </source>
</evidence>
<reference evidence="2 3" key="1">
    <citation type="journal article" date="2016" name="Nat. Commun.">
        <title>Extremotolerant tardigrade genome and improved radiotolerance of human cultured cells by tardigrade-unique protein.</title>
        <authorList>
            <person name="Hashimoto T."/>
            <person name="Horikawa D.D."/>
            <person name="Saito Y."/>
            <person name="Kuwahara H."/>
            <person name="Kozuka-Hata H."/>
            <person name="Shin-I T."/>
            <person name="Minakuchi Y."/>
            <person name="Ohishi K."/>
            <person name="Motoyama A."/>
            <person name="Aizu T."/>
            <person name="Enomoto A."/>
            <person name="Kondo K."/>
            <person name="Tanaka S."/>
            <person name="Hara Y."/>
            <person name="Koshikawa S."/>
            <person name="Sagara H."/>
            <person name="Miura T."/>
            <person name="Yokobori S."/>
            <person name="Miyagawa K."/>
            <person name="Suzuki Y."/>
            <person name="Kubo T."/>
            <person name="Oyama M."/>
            <person name="Kohara Y."/>
            <person name="Fujiyama A."/>
            <person name="Arakawa K."/>
            <person name="Katayama T."/>
            <person name="Toyoda A."/>
            <person name="Kunieda T."/>
        </authorList>
    </citation>
    <scope>NUCLEOTIDE SEQUENCE [LARGE SCALE GENOMIC DNA]</scope>
    <source>
        <strain evidence="2 3">YOKOZUNA-1</strain>
    </source>
</reference>
<dbReference type="AlphaFoldDB" id="A0A1D1VQE4"/>